<dbReference type="SMART" id="SM01406">
    <property type="entry name" value="PAPA-1"/>
    <property type="match status" value="1"/>
</dbReference>
<comment type="caution">
    <text evidence="3">The sequence shown here is derived from an EMBL/GenBank/DDBJ whole genome shotgun (WGS) entry which is preliminary data.</text>
</comment>
<protein>
    <recommendedName>
        <fullName evidence="2">INO80 complex subunit B-like conserved region domain-containing protein</fullName>
    </recommendedName>
</protein>
<feature type="compositionally biased region" description="Low complexity" evidence="1">
    <location>
        <begin position="306"/>
        <end position="322"/>
    </location>
</feature>
<dbReference type="OrthoDB" id="2021186at2759"/>
<dbReference type="Pfam" id="PF04795">
    <property type="entry name" value="PAPA-1"/>
    <property type="match status" value="1"/>
</dbReference>
<dbReference type="EMBL" id="LSSL01002348">
    <property type="protein sequence ID" value="OLY81563.1"/>
    <property type="molecule type" value="Genomic_DNA"/>
</dbReference>
<dbReference type="PANTHER" id="PTHR21561">
    <property type="entry name" value="INO80 COMPLEX SUBUNIT B"/>
    <property type="match status" value="1"/>
</dbReference>
<organism evidence="3 4">
    <name type="scientific">Smittium mucronatum</name>
    <dbReference type="NCBI Taxonomy" id="133383"/>
    <lineage>
        <taxon>Eukaryota</taxon>
        <taxon>Fungi</taxon>
        <taxon>Fungi incertae sedis</taxon>
        <taxon>Zoopagomycota</taxon>
        <taxon>Kickxellomycotina</taxon>
        <taxon>Harpellomycetes</taxon>
        <taxon>Harpellales</taxon>
        <taxon>Legeriomycetaceae</taxon>
        <taxon>Smittium</taxon>
    </lineage>
</organism>
<dbReference type="AlphaFoldDB" id="A0A1R0GXE1"/>
<feature type="compositionally biased region" description="Low complexity" evidence="1">
    <location>
        <begin position="277"/>
        <end position="290"/>
    </location>
</feature>
<feature type="compositionally biased region" description="Acidic residues" evidence="1">
    <location>
        <begin position="353"/>
        <end position="364"/>
    </location>
</feature>
<dbReference type="STRING" id="133383.A0A1R0GXE1"/>
<feature type="compositionally biased region" description="Basic and acidic residues" evidence="1">
    <location>
        <begin position="335"/>
        <end position="349"/>
    </location>
</feature>
<evidence type="ECO:0000313" key="4">
    <source>
        <dbReference type="Proteomes" id="UP000187455"/>
    </source>
</evidence>
<evidence type="ECO:0000259" key="2">
    <source>
        <dbReference type="SMART" id="SM01406"/>
    </source>
</evidence>
<feature type="region of interest" description="Disordered" evidence="1">
    <location>
        <begin position="1"/>
        <end position="74"/>
    </location>
</feature>
<proteinExistence type="predicted"/>
<gene>
    <name evidence="3" type="ORF">AYI68_g4333</name>
</gene>
<dbReference type="InterPro" id="IPR029523">
    <property type="entry name" value="INO80B/Ies2"/>
</dbReference>
<dbReference type="GO" id="GO:0006338">
    <property type="term" value="P:chromatin remodeling"/>
    <property type="evidence" value="ECO:0007669"/>
    <property type="project" value="InterPro"/>
</dbReference>
<feature type="compositionally biased region" description="Basic and acidic residues" evidence="1">
    <location>
        <begin position="503"/>
        <end position="526"/>
    </location>
</feature>
<dbReference type="Proteomes" id="UP000187455">
    <property type="component" value="Unassembled WGS sequence"/>
</dbReference>
<reference evidence="3 4" key="1">
    <citation type="journal article" date="2016" name="Mol. Biol. Evol.">
        <title>Genome-Wide Survey of Gut Fungi (Harpellales) Reveals the First Horizontally Transferred Ubiquitin Gene from a Mosquito Host.</title>
        <authorList>
            <person name="Wang Y."/>
            <person name="White M.M."/>
            <person name="Kvist S."/>
            <person name="Moncalvo J.M."/>
        </authorList>
    </citation>
    <scope>NUCLEOTIDE SEQUENCE [LARGE SCALE GENOMIC DNA]</scope>
    <source>
        <strain evidence="3 4">ALG-7-W6</strain>
    </source>
</reference>
<feature type="compositionally biased region" description="Polar residues" evidence="1">
    <location>
        <begin position="169"/>
        <end position="180"/>
    </location>
</feature>
<evidence type="ECO:0000256" key="1">
    <source>
        <dbReference type="SAM" id="MobiDB-lite"/>
    </source>
</evidence>
<dbReference type="InterPro" id="IPR006880">
    <property type="entry name" value="INO80B_C"/>
</dbReference>
<feature type="compositionally biased region" description="Polar residues" evidence="1">
    <location>
        <begin position="291"/>
        <end position="305"/>
    </location>
</feature>
<keyword evidence="4" id="KW-1185">Reference proteome</keyword>
<feature type="compositionally biased region" description="Basic and acidic residues" evidence="1">
    <location>
        <begin position="216"/>
        <end position="226"/>
    </location>
</feature>
<accession>A0A1R0GXE1</accession>
<feature type="region of interest" description="Disordered" evidence="1">
    <location>
        <begin position="259"/>
        <end position="373"/>
    </location>
</feature>
<feature type="compositionally biased region" description="Polar residues" evidence="1">
    <location>
        <begin position="34"/>
        <end position="51"/>
    </location>
</feature>
<feature type="compositionally biased region" description="Polar residues" evidence="1">
    <location>
        <begin position="203"/>
        <end position="215"/>
    </location>
</feature>
<feature type="region of interest" description="Disordered" evidence="1">
    <location>
        <begin position="90"/>
        <end position="241"/>
    </location>
</feature>
<evidence type="ECO:0000313" key="3">
    <source>
        <dbReference type="EMBL" id="OLY81563.1"/>
    </source>
</evidence>
<dbReference type="GO" id="GO:0031011">
    <property type="term" value="C:Ino80 complex"/>
    <property type="evidence" value="ECO:0007669"/>
    <property type="project" value="InterPro"/>
</dbReference>
<name>A0A1R0GXE1_9FUNG</name>
<sequence length="620" mass="68623">MSSSRLRNREIFSDSDASQDGNGSEGDILASGSVKYQSNPTDSSAITATTNSRKRRRVGSPARTELKNHNQTPEIRKIKLFFGNKIMSTMTDVSSQPEKDVSISDVSSDYSSKRAESMRRRRSLALAEESELSEPNSELELYASMDSSDGLQEFKAGNSQPGSRRVSRSKNSSQNASITGRRTKYHTFDSSSEADSFSDEAENQSTLNHGRSRSAVNDKNKTESFKKNKNPSASNHTFDSSISDISSDIAVDLDSGADLLQSNGEETSDYIVKSGRKMSSSSRKGRNSASIQTSLKSSLPSNKNRNSTNVNKLTKNNTSTKSKNSKTQKESTAQKNKDKESKRQKDKDAGSFGEEEDFFIDNEGTESLKIDGIDSEEVILDDSGSESTGSLSDIESNSVDFQKMTRRQRARFTNNADEKLMELPVESKKVGYTEEELALRRSEYTRRRKFQSMQRAEQLKNETISKLLNKQTVKGRNKLEEEESSTPSNSSTTIDPTILRWKLAADKPEKSEAAGHNKEESTQAEIHKPINLQKGLSFSLQLPEGVSVGDLFPSRGVLDTEKKLKAIEGCSYPGCTSLYKYKVVGKKEEQKTQDSSSEQTVKYACGLPHYKAIVQQGICG</sequence>
<feature type="region of interest" description="Disordered" evidence="1">
    <location>
        <begin position="470"/>
        <end position="526"/>
    </location>
</feature>
<feature type="domain" description="INO80 complex subunit B-like conserved region" evidence="2">
    <location>
        <begin position="436"/>
        <end position="510"/>
    </location>
</feature>
<dbReference type="PANTHER" id="PTHR21561:SF12">
    <property type="entry name" value="INO80 COMPLEX SUBUNIT B"/>
    <property type="match status" value="1"/>
</dbReference>